<dbReference type="RefSeq" id="WP_101884395.1">
    <property type="nucleotide sequence ID" value="NZ_JASOUT010000001.1"/>
</dbReference>
<evidence type="ECO:0008006" key="3">
    <source>
        <dbReference type="Google" id="ProtNLM"/>
    </source>
</evidence>
<accession>A0ABY3BC22</accession>
<protein>
    <recommendedName>
        <fullName evidence="3">XkdX family protein</fullName>
    </recommendedName>
</protein>
<dbReference type="EMBL" id="SRMD01000091">
    <property type="protein sequence ID" value="TQW14657.1"/>
    <property type="molecule type" value="Genomic_DNA"/>
</dbReference>
<evidence type="ECO:0000313" key="2">
    <source>
        <dbReference type="Proteomes" id="UP000316012"/>
    </source>
</evidence>
<dbReference type="Proteomes" id="UP000316012">
    <property type="component" value="Unassembled WGS sequence"/>
</dbReference>
<sequence>MFDTILDNLNTIQNEMVAMFKQQYEWGWFGDDKATSNSVLQGYVRTNALTPDGYKEITGEDYDQAETVLSQPQA</sequence>
<comment type="caution">
    <text evidence="1">The sequence shown here is derived from an EMBL/GenBank/DDBJ whole genome shotgun (WGS) entry which is preliminary data.</text>
</comment>
<evidence type="ECO:0000313" key="1">
    <source>
        <dbReference type="EMBL" id="TQW14657.1"/>
    </source>
</evidence>
<keyword evidence="2" id="KW-1185">Reference proteome</keyword>
<reference evidence="1 2" key="1">
    <citation type="submission" date="2019-04" db="EMBL/GenBank/DDBJ databases">
        <title>Lactobacillus gasseri 7171 assembly.</title>
        <authorList>
            <person name="Joris B.R."/>
            <person name="Giguere D."/>
        </authorList>
    </citation>
    <scope>NUCLEOTIDE SEQUENCE [LARGE SCALE GENOMIC DNA]</scope>
    <source>
        <strain evidence="1 2">7171</strain>
    </source>
</reference>
<gene>
    <name evidence="1" type="ORF">FIPPAONL_01609</name>
</gene>
<dbReference type="Pfam" id="PF09693">
    <property type="entry name" value="Phage_XkdX"/>
    <property type="match status" value="1"/>
</dbReference>
<name>A0ABY3BC22_LACGS</name>
<dbReference type="InterPro" id="IPR010022">
    <property type="entry name" value="XkdX"/>
</dbReference>
<proteinExistence type="predicted"/>
<organism evidence="1 2">
    <name type="scientific">Lactobacillus gasseri</name>
    <dbReference type="NCBI Taxonomy" id="1596"/>
    <lineage>
        <taxon>Bacteria</taxon>
        <taxon>Bacillati</taxon>
        <taxon>Bacillota</taxon>
        <taxon>Bacilli</taxon>
        <taxon>Lactobacillales</taxon>
        <taxon>Lactobacillaceae</taxon>
        <taxon>Lactobacillus</taxon>
    </lineage>
</organism>